<proteinExistence type="predicted"/>
<evidence type="ECO:0000256" key="1">
    <source>
        <dbReference type="SAM" id="MobiDB-lite"/>
    </source>
</evidence>
<accession>A0A5J9WRD0</accession>
<dbReference type="Gramene" id="TVU50487">
    <property type="protein sequence ID" value="TVU50487"/>
    <property type="gene ID" value="EJB05_01859"/>
</dbReference>
<comment type="caution">
    <text evidence="2">The sequence shown here is derived from an EMBL/GenBank/DDBJ whole genome shotgun (WGS) entry which is preliminary data.</text>
</comment>
<organism evidence="2 3">
    <name type="scientific">Eragrostis curvula</name>
    <name type="common">weeping love grass</name>
    <dbReference type="NCBI Taxonomy" id="38414"/>
    <lineage>
        <taxon>Eukaryota</taxon>
        <taxon>Viridiplantae</taxon>
        <taxon>Streptophyta</taxon>
        <taxon>Embryophyta</taxon>
        <taxon>Tracheophyta</taxon>
        <taxon>Spermatophyta</taxon>
        <taxon>Magnoliopsida</taxon>
        <taxon>Liliopsida</taxon>
        <taxon>Poales</taxon>
        <taxon>Poaceae</taxon>
        <taxon>PACMAD clade</taxon>
        <taxon>Chloridoideae</taxon>
        <taxon>Eragrostideae</taxon>
        <taxon>Eragrostidinae</taxon>
        <taxon>Eragrostis</taxon>
    </lineage>
</organism>
<protein>
    <submittedName>
        <fullName evidence="2">Uncharacterized protein</fullName>
    </submittedName>
</protein>
<dbReference type="Proteomes" id="UP000324897">
    <property type="component" value="Chromosome 6"/>
</dbReference>
<evidence type="ECO:0000313" key="3">
    <source>
        <dbReference type="Proteomes" id="UP000324897"/>
    </source>
</evidence>
<gene>
    <name evidence="2" type="ORF">EJB05_01859</name>
</gene>
<feature type="region of interest" description="Disordered" evidence="1">
    <location>
        <begin position="27"/>
        <end position="49"/>
    </location>
</feature>
<keyword evidence="3" id="KW-1185">Reference proteome</keyword>
<dbReference type="AlphaFoldDB" id="A0A5J9WRD0"/>
<name>A0A5J9WRD0_9POAL</name>
<sequence>MTAVLTVRSGLDPHMISGNGWVDLVGQNPKEGNEQRKPFYQRHASRRRQQDNEDVWMMYRIMILEVLA</sequence>
<reference evidence="2 3" key="1">
    <citation type="journal article" date="2019" name="Sci. Rep.">
        <title>A high-quality genome of Eragrostis curvula grass provides insights into Poaceae evolution and supports new strategies to enhance forage quality.</title>
        <authorList>
            <person name="Carballo J."/>
            <person name="Santos B.A.C.M."/>
            <person name="Zappacosta D."/>
            <person name="Garbus I."/>
            <person name="Selva J.P."/>
            <person name="Gallo C.A."/>
            <person name="Diaz A."/>
            <person name="Albertini E."/>
            <person name="Caccamo M."/>
            <person name="Echenique V."/>
        </authorList>
    </citation>
    <scope>NUCLEOTIDE SEQUENCE [LARGE SCALE GENOMIC DNA]</scope>
    <source>
        <strain evidence="3">cv. Victoria</strain>
        <tissue evidence="2">Leaf</tissue>
    </source>
</reference>
<dbReference type="EMBL" id="RWGY01000002">
    <property type="protein sequence ID" value="TVU50487.1"/>
    <property type="molecule type" value="Genomic_DNA"/>
</dbReference>
<evidence type="ECO:0000313" key="2">
    <source>
        <dbReference type="EMBL" id="TVU50487.1"/>
    </source>
</evidence>